<evidence type="ECO:0000256" key="3">
    <source>
        <dbReference type="ARBA" id="ARBA00022679"/>
    </source>
</evidence>
<comment type="similarity">
    <text evidence="1">Belongs to the DNA polymerase type-B family.</text>
</comment>
<dbReference type="InterPro" id="IPR004868">
    <property type="entry name" value="DNA-dir_DNA_pol_B_mt/vir"/>
</dbReference>
<evidence type="ECO:0000256" key="7">
    <source>
        <dbReference type="ARBA" id="ARBA00023125"/>
    </source>
</evidence>
<keyword evidence="4" id="KW-0548">Nucleotidyltransferase</keyword>
<evidence type="ECO:0000256" key="5">
    <source>
        <dbReference type="ARBA" id="ARBA00022705"/>
    </source>
</evidence>
<dbReference type="AlphaFoldDB" id="A0A7D9DVX1"/>
<dbReference type="Proteomes" id="UP001152795">
    <property type="component" value="Unassembled WGS sequence"/>
</dbReference>
<dbReference type="PANTHER" id="PTHR33568:SF3">
    <property type="entry name" value="DNA-DIRECTED DNA POLYMERASE"/>
    <property type="match status" value="1"/>
</dbReference>
<dbReference type="GO" id="GO:0000166">
    <property type="term" value="F:nucleotide binding"/>
    <property type="evidence" value="ECO:0007669"/>
    <property type="project" value="InterPro"/>
</dbReference>
<evidence type="ECO:0000313" key="10">
    <source>
        <dbReference type="Proteomes" id="UP001152795"/>
    </source>
</evidence>
<reference evidence="9" key="1">
    <citation type="submission" date="2020-04" db="EMBL/GenBank/DDBJ databases">
        <authorList>
            <person name="Alioto T."/>
            <person name="Alioto T."/>
            <person name="Gomez Garrido J."/>
        </authorList>
    </citation>
    <scope>NUCLEOTIDE SEQUENCE</scope>
    <source>
        <strain evidence="9">A484AB</strain>
    </source>
</reference>
<evidence type="ECO:0000256" key="2">
    <source>
        <dbReference type="ARBA" id="ARBA00012417"/>
    </source>
</evidence>
<dbReference type="GO" id="GO:0003677">
    <property type="term" value="F:DNA binding"/>
    <property type="evidence" value="ECO:0007669"/>
    <property type="project" value="UniProtKB-KW"/>
</dbReference>
<dbReference type="Pfam" id="PF03175">
    <property type="entry name" value="DNA_pol_B_2"/>
    <property type="match status" value="2"/>
</dbReference>
<name>A0A7D9DVX1_PARCT</name>
<comment type="catalytic activity">
    <reaction evidence="8">
        <text>DNA(n) + a 2'-deoxyribonucleoside 5'-triphosphate = DNA(n+1) + diphosphate</text>
        <dbReference type="Rhea" id="RHEA:22508"/>
        <dbReference type="Rhea" id="RHEA-COMP:17339"/>
        <dbReference type="Rhea" id="RHEA-COMP:17340"/>
        <dbReference type="ChEBI" id="CHEBI:33019"/>
        <dbReference type="ChEBI" id="CHEBI:61560"/>
        <dbReference type="ChEBI" id="CHEBI:173112"/>
        <dbReference type="EC" id="2.7.7.7"/>
    </reaction>
</comment>
<gene>
    <name evidence="9" type="ORF">PACLA_8A012257</name>
</gene>
<evidence type="ECO:0000313" key="9">
    <source>
        <dbReference type="EMBL" id="CAB3994490.1"/>
    </source>
</evidence>
<dbReference type="Gene3D" id="3.40.960.10">
    <property type="entry name" value="VSR Endonuclease"/>
    <property type="match status" value="1"/>
</dbReference>
<dbReference type="EMBL" id="CACRXK020002476">
    <property type="protein sequence ID" value="CAB3994490.1"/>
    <property type="molecule type" value="Genomic_DNA"/>
</dbReference>
<keyword evidence="7" id="KW-0238">DNA-binding</keyword>
<protein>
    <recommendedName>
        <fullName evidence="2">DNA-directed DNA polymerase</fullName>
        <ecNumber evidence="2">2.7.7.7</ecNumber>
    </recommendedName>
</protein>
<proteinExistence type="inferred from homology"/>
<evidence type="ECO:0000256" key="4">
    <source>
        <dbReference type="ARBA" id="ARBA00022695"/>
    </source>
</evidence>
<keyword evidence="6" id="KW-0239">DNA-directed DNA polymerase</keyword>
<evidence type="ECO:0000256" key="6">
    <source>
        <dbReference type="ARBA" id="ARBA00022932"/>
    </source>
</evidence>
<keyword evidence="3" id="KW-0808">Transferase</keyword>
<evidence type="ECO:0000256" key="8">
    <source>
        <dbReference type="ARBA" id="ARBA00049244"/>
    </source>
</evidence>
<keyword evidence="5" id="KW-0235">DNA replication</keyword>
<dbReference type="OrthoDB" id="5871067at2759"/>
<evidence type="ECO:0000256" key="1">
    <source>
        <dbReference type="ARBA" id="ARBA00005755"/>
    </source>
</evidence>
<dbReference type="InterPro" id="IPR023211">
    <property type="entry name" value="DNA_pol_palm_dom_sf"/>
</dbReference>
<dbReference type="GO" id="GO:0006260">
    <property type="term" value="P:DNA replication"/>
    <property type="evidence" value="ECO:0007669"/>
    <property type="project" value="UniProtKB-KW"/>
</dbReference>
<keyword evidence="10" id="KW-1185">Reference proteome</keyword>
<dbReference type="SUPFAM" id="SSF56672">
    <property type="entry name" value="DNA/RNA polymerases"/>
    <property type="match status" value="1"/>
</dbReference>
<sequence length="1143" mass="131630">MAHSINMLDLIKACEAESELDFLQESFVLTDEQKEAVLQQRIIFWTNAMAEDIERENPVGVDPDMMANWTEDQRRLFNEDWANDDGLCELEQMPEPPENQIGTDYTVQFNPLDVHGVSNVMSTLNRAFQHLFDRLTSDMAPHDQVRLILNSHQLDKSISLPFLQRDRLTPERFLAAIERVVQSNDQFTLDNSVSVNVVHVEMPNGAGRKRRDVVNLESYLTKKRGIVQVKNKDDLCCARAIVVAKAKLDKDPKYKSIVDHRRAMQTTLAHQLHESAGVPLGSCGIPEIKKFQTALSDYQLNVISKEHLNALIYSGPEAEKHLYLYHHDNHYDVITSMPAFLARKQYCHKCKKGYDKITDHPCGDLCKLCNIQNCPIVEWKFCKDCNRFFKSDECFNRHKDVAGPAKSLCRALIKCKKCKRVVTRASLRDHHCGKVRCSTCQKYVKRENHQCYLQPVKVMKTRSPEEGNDLLDDDVAVENDVEDTKNLMFFDFECMQDDGKHVPSLCVVQNESGDEKAFSGPNTKDELCEWMFQQENANTTFVAHNFQAMVQRPRTASENTIAVIPPCGYKPENKQSVIALKMLAWIAERDNIAIRHARNHGEQRIDKYLVDGFNVETNTVWEIQGCLWHGCERCYARDTVNPINHMTMQDLKQRTLEKIQFLKDNGYNVVEIWTCDIERQLATEPEMKDFFDNFEISEPLEPRHAFFGGKTNATRLYYDVQPEEKIRHVDFCSLYPCFRCNKYGEYPIGHPEIITENFQPISDYFGLVKCSVLPPRALYHPVLPYRTQGKLMCRNCADNLQQEPCHHSDAERTLHGTWVTLELEKALEKGYKLVRIDEVWHFPEHTDGLFKDYIDTFLKIKQEASGFPPECDTDEKKGQYIADYAAKEGIQLDPRQIVKNPGLRALAKLMLNSFWGKFAQRPNMTKVKIISDPAEYFDLLFSDQINVTDANFINDELIEVHFENVDEFVEADGKTNVVIAAFTTAQARLKLYGVLKQLNRRVLYFDTDSVIYVSKEDEWEPPTGSYLGQLTDELDGGYITTFVSGGPKNYAYETSTDKTVCKVRGITLNYRTAQKVNFNLMCDMVCLEALSDLTDSITVNIPYKINRDTKEKSVMTRSENKDYRIVYNKRVIVNNFDTLPYGF</sequence>
<dbReference type="Gene3D" id="3.90.1600.10">
    <property type="entry name" value="Palm domain of DNA polymerase"/>
    <property type="match status" value="1"/>
</dbReference>
<accession>A0A7D9DVX1</accession>
<dbReference type="Gene3D" id="1.10.287.690">
    <property type="entry name" value="Helix hairpin bin"/>
    <property type="match status" value="1"/>
</dbReference>
<comment type="caution">
    <text evidence="9">The sequence shown here is derived from an EMBL/GenBank/DDBJ whole genome shotgun (WGS) entry which is preliminary data.</text>
</comment>
<dbReference type="EC" id="2.7.7.7" evidence="2"/>
<dbReference type="PANTHER" id="PTHR33568">
    <property type="entry name" value="DNA POLYMERASE"/>
    <property type="match status" value="1"/>
</dbReference>
<dbReference type="InterPro" id="IPR043502">
    <property type="entry name" value="DNA/RNA_pol_sf"/>
</dbReference>
<organism evidence="9 10">
    <name type="scientific">Paramuricea clavata</name>
    <name type="common">Red gorgonian</name>
    <name type="synonym">Violescent sea-whip</name>
    <dbReference type="NCBI Taxonomy" id="317549"/>
    <lineage>
        <taxon>Eukaryota</taxon>
        <taxon>Metazoa</taxon>
        <taxon>Cnidaria</taxon>
        <taxon>Anthozoa</taxon>
        <taxon>Octocorallia</taxon>
        <taxon>Malacalcyonacea</taxon>
        <taxon>Plexauridae</taxon>
        <taxon>Paramuricea</taxon>
    </lineage>
</organism>
<dbReference type="GO" id="GO:0003887">
    <property type="term" value="F:DNA-directed DNA polymerase activity"/>
    <property type="evidence" value="ECO:0007669"/>
    <property type="project" value="UniProtKB-KW"/>
</dbReference>